<dbReference type="PRINTS" id="PR00344">
    <property type="entry name" value="BCTRLSENSOR"/>
</dbReference>
<dbReference type="AlphaFoldDB" id="A0A8J7DBY2"/>
<dbReference type="Pfam" id="PF02518">
    <property type="entry name" value="HATPase_c"/>
    <property type="match status" value="1"/>
</dbReference>
<keyword evidence="3" id="KW-0597">Phosphoprotein</keyword>
<evidence type="ECO:0000313" key="11">
    <source>
        <dbReference type="EMBL" id="MBE9078322.1"/>
    </source>
</evidence>
<reference evidence="11" key="1">
    <citation type="submission" date="2020-10" db="EMBL/GenBank/DDBJ databases">
        <authorList>
            <person name="Castelo-Branco R."/>
            <person name="Eusebio N."/>
            <person name="Adriana R."/>
            <person name="Vieira A."/>
            <person name="Brugerolle De Fraissinette N."/>
            <person name="Rezende De Castro R."/>
            <person name="Schneider M.P."/>
            <person name="Vasconcelos V."/>
            <person name="Leao P.N."/>
        </authorList>
    </citation>
    <scope>NUCLEOTIDE SEQUENCE</scope>
    <source>
        <strain evidence="11">LEGE 07310</strain>
    </source>
</reference>
<dbReference type="SUPFAM" id="SSF55874">
    <property type="entry name" value="ATPase domain of HSP90 chaperone/DNA topoisomerase II/histidine kinase"/>
    <property type="match status" value="1"/>
</dbReference>
<dbReference type="GO" id="GO:0004673">
    <property type="term" value="F:protein histidine kinase activity"/>
    <property type="evidence" value="ECO:0007669"/>
    <property type="project" value="UniProtKB-EC"/>
</dbReference>
<dbReference type="InterPro" id="IPR005467">
    <property type="entry name" value="His_kinase_dom"/>
</dbReference>
<evidence type="ECO:0000256" key="3">
    <source>
        <dbReference type="ARBA" id="ARBA00022553"/>
    </source>
</evidence>
<sequence length="92" mass="9626">MPQAVIDKLFNPFFTTKPVGKGTGIGMSISHQIVVERHQGKLECRSQLGAGTEFLIQIPIQQPSDAPTGEGKGSVSNSGATRVEPIAVPSPG</sequence>
<keyword evidence="8" id="KW-0902">Two-component regulatory system</keyword>
<dbReference type="InterPro" id="IPR003594">
    <property type="entry name" value="HATPase_dom"/>
</dbReference>
<accession>A0A8J7DBY2</accession>
<keyword evidence="12" id="KW-1185">Reference proteome</keyword>
<evidence type="ECO:0000259" key="10">
    <source>
        <dbReference type="PROSITE" id="PS50109"/>
    </source>
</evidence>
<comment type="catalytic activity">
    <reaction evidence="1">
        <text>ATP + protein L-histidine = ADP + protein N-phospho-L-histidine.</text>
        <dbReference type="EC" id="2.7.13.3"/>
    </reaction>
</comment>
<evidence type="ECO:0000256" key="1">
    <source>
        <dbReference type="ARBA" id="ARBA00000085"/>
    </source>
</evidence>
<comment type="caution">
    <text evidence="11">The sequence shown here is derived from an EMBL/GenBank/DDBJ whole genome shotgun (WGS) entry which is preliminary data.</text>
</comment>
<evidence type="ECO:0000256" key="2">
    <source>
        <dbReference type="ARBA" id="ARBA00012438"/>
    </source>
</evidence>
<evidence type="ECO:0000256" key="4">
    <source>
        <dbReference type="ARBA" id="ARBA00022679"/>
    </source>
</evidence>
<proteinExistence type="predicted"/>
<dbReference type="Proteomes" id="UP000636505">
    <property type="component" value="Unassembled WGS sequence"/>
</dbReference>
<dbReference type="GO" id="GO:0000160">
    <property type="term" value="P:phosphorelay signal transduction system"/>
    <property type="evidence" value="ECO:0007669"/>
    <property type="project" value="UniProtKB-KW"/>
</dbReference>
<keyword evidence="7" id="KW-0067">ATP-binding</keyword>
<dbReference type="EC" id="2.7.13.3" evidence="2"/>
<evidence type="ECO:0000256" key="7">
    <source>
        <dbReference type="ARBA" id="ARBA00022840"/>
    </source>
</evidence>
<evidence type="ECO:0000256" key="8">
    <source>
        <dbReference type="ARBA" id="ARBA00023012"/>
    </source>
</evidence>
<keyword evidence="5" id="KW-0547">Nucleotide-binding</keyword>
<dbReference type="Gene3D" id="3.30.565.10">
    <property type="entry name" value="Histidine kinase-like ATPase, C-terminal domain"/>
    <property type="match status" value="1"/>
</dbReference>
<organism evidence="11 12">
    <name type="scientific">Vasconcelosia minhoensis LEGE 07310</name>
    <dbReference type="NCBI Taxonomy" id="915328"/>
    <lineage>
        <taxon>Bacteria</taxon>
        <taxon>Bacillati</taxon>
        <taxon>Cyanobacteriota</taxon>
        <taxon>Cyanophyceae</taxon>
        <taxon>Nodosilineales</taxon>
        <taxon>Cymatolegaceae</taxon>
        <taxon>Vasconcelosia</taxon>
        <taxon>Vasconcelosia minhoensis</taxon>
    </lineage>
</organism>
<protein>
    <recommendedName>
        <fullName evidence="2">histidine kinase</fullName>
        <ecNumber evidence="2">2.7.13.3</ecNumber>
    </recommendedName>
</protein>
<dbReference type="GO" id="GO:0005524">
    <property type="term" value="F:ATP binding"/>
    <property type="evidence" value="ECO:0007669"/>
    <property type="project" value="UniProtKB-KW"/>
</dbReference>
<dbReference type="PANTHER" id="PTHR43065:SF10">
    <property type="entry name" value="PEROXIDE STRESS-ACTIVATED HISTIDINE KINASE MAK3"/>
    <property type="match status" value="1"/>
</dbReference>
<evidence type="ECO:0000256" key="9">
    <source>
        <dbReference type="SAM" id="MobiDB-lite"/>
    </source>
</evidence>
<feature type="domain" description="Histidine kinase" evidence="10">
    <location>
        <begin position="1"/>
        <end position="62"/>
    </location>
</feature>
<dbReference type="InterPro" id="IPR004358">
    <property type="entry name" value="Sig_transdc_His_kin-like_C"/>
</dbReference>
<keyword evidence="4" id="KW-0808">Transferase</keyword>
<evidence type="ECO:0000256" key="6">
    <source>
        <dbReference type="ARBA" id="ARBA00022777"/>
    </source>
</evidence>
<evidence type="ECO:0000313" key="12">
    <source>
        <dbReference type="Proteomes" id="UP000636505"/>
    </source>
</evidence>
<keyword evidence="6 11" id="KW-0418">Kinase</keyword>
<dbReference type="PANTHER" id="PTHR43065">
    <property type="entry name" value="SENSOR HISTIDINE KINASE"/>
    <property type="match status" value="1"/>
</dbReference>
<feature type="region of interest" description="Disordered" evidence="9">
    <location>
        <begin position="60"/>
        <end position="92"/>
    </location>
</feature>
<dbReference type="EMBL" id="JADEXG010000030">
    <property type="protein sequence ID" value="MBE9078322.1"/>
    <property type="molecule type" value="Genomic_DNA"/>
</dbReference>
<gene>
    <name evidence="11" type="ORF">IQ241_13640</name>
</gene>
<dbReference type="PROSITE" id="PS50109">
    <property type="entry name" value="HIS_KIN"/>
    <property type="match status" value="1"/>
</dbReference>
<dbReference type="InterPro" id="IPR036890">
    <property type="entry name" value="HATPase_C_sf"/>
</dbReference>
<evidence type="ECO:0000256" key="5">
    <source>
        <dbReference type="ARBA" id="ARBA00022741"/>
    </source>
</evidence>
<name>A0A8J7DBY2_9CYAN</name>